<evidence type="ECO:0000313" key="2">
    <source>
        <dbReference type="EMBL" id="QJB68129.1"/>
    </source>
</evidence>
<sequence length="299" mass="32679">MSEIILHHYENSPFGQAMRLALGLKGLSWKSVTQPDICPKPDLSTLTGGYERIPVLQVGADIYCDTAVIVDALEMLKPEPSLYPEPLGFVGRMIALWSGGLWFMPAVGTALGTDPNIVSEAFWEDRATRFGMNREKFLPMVPHLVGQFNSGAELVAEALSDGREYIGGEQPGHADLMLYMNIRFVGFAGRKPSDFGAQVAAWFGRIDSIGYGDFEEWTTRQAIAQGRDIEPVGDYEVETGHGFSAGDEVSVRTESPDPATVNGTLIGLNNRQITIERIDDTAGKLHVHFPRLGQILAPA</sequence>
<organism evidence="2 3">
    <name type="scientific">Parasphingorhabdus halotolerans</name>
    <dbReference type="NCBI Taxonomy" id="2725558"/>
    <lineage>
        <taxon>Bacteria</taxon>
        <taxon>Pseudomonadati</taxon>
        <taxon>Pseudomonadota</taxon>
        <taxon>Alphaproteobacteria</taxon>
        <taxon>Sphingomonadales</taxon>
        <taxon>Sphingomonadaceae</taxon>
        <taxon>Parasphingorhabdus</taxon>
    </lineage>
</organism>
<reference evidence="2 3" key="1">
    <citation type="submission" date="2020-04" db="EMBL/GenBank/DDBJ databases">
        <title>Genome sequence for Sphingorhabdus sp. strain M1.</title>
        <authorList>
            <person name="Park S.-J."/>
        </authorList>
    </citation>
    <scope>NUCLEOTIDE SEQUENCE [LARGE SCALE GENOMIC DNA]</scope>
    <source>
        <strain evidence="2 3">JK6</strain>
    </source>
</reference>
<dbReference type="Gene3D" id="3.40.30.110">
    <property type="match status" value="2"/>
</dbReference>
<dbReference type="KEGG" id="phao:HF685_01405"/>
<dbReference type="CDD" id="cd00570">
    <property type="entry name" value="GST_N_family"/>
    <property type="match status" value="1"/>
</dbReference>
<keyword evidence="2" id="KW-0808">Transferase</keyword>
<dbReference type="InterPro" id="IPR036282">
    <property type="entry name" value="Glutathione-S-Trfase_C_sf"/>
</dbReference>
<dbReference type="Pfam" id="PF13417">
    <property type="entry name" value="GST_N_3"/>
    <property type="match status" value="1"/>
</dbReference>
<dbReference type="SUPFAM" id="SSF52833">
    <property type="entry name" value="Thioredoxin-like"/>
    <property type="match status" value="1"/>
</dbReference>
<dbReference type="InterPro" id="IPR004045">
    <property type="entry name" value="Glutathione_S-Trfase_N"/>
</dbReference>
<dbReference type="InterPro" id="IPR036249">
    <property type="entry name" value="Thioredoxin-like_sf"/>
</dbReference>
<evidence type="ECO:0000259" key="1">
    <source>
        <dbReference type="Pfam" id="PF13417"/>
    </source>
</evidence>
<dbReference type="GO" id="GO:0016740">
    <property type="term" value="F:transferase activity"/>
    <property type="evidence" value="ECO:0007669"/>
    <property type="project" value="UniProtKB-KW"/>
</dbReference>
<protein>
    <submittedName>
        <fullName evidence="2">Glutathione S-transferase family protein</fullName>
    </submittedName>
</protein>
<dbReference type="SUPFAM" id="SSF47616">
    <property type="entry name" value="GST C-terminal domain-like"/>
    <property type="match status" value="1"/>
</dbReference>
<dbReference type="RefSeq" id="WP_168817957.1">
    <property type="nucleotide sequence ID" value="NZ_CP051217.1"/>
</dbReference>
<name>A0A6H2DHI4_9SPHN</name>
<dbReference type="AlphaFoldDB" id="A0A6H2DHI4"/>
<feature type="domain" description="GST N-terminal" evidence="1">
    <location>
        <begin position="6"/>
        <end position="80"/>
    </location>
</feature>
<dbReference type="Gene3D" id="1.20.1050.10">
    <property type="match status" value="1"/>
</dbReference>
<dbReference type="Proteomes" id="UP000501600">
    <property type="component" value="Chromosome"/>
</dbReference>
<keyword evidence="3" id="KW-1185">Reference proteome</keyword>
<dbReference type="EMBL" id="CP051217">
    <property type="protein sequence ID" value="QJB68129.1"/>
    <property type="molecule type" value="Genomic_DNA"/>
</dbReference>
<proteinExistence type="predicted"/>
<evidence type="ECO:0000313" key="3">
    <source>
        <dbReference type="Proteomes" id="UP000501600"/>
    </source>
</evidence>
<accession>A0A6H2DHI4</accession>
<gene>
    <name evidence="2" type="ORF">HF685_01405</name>
</gene>